<feature type="region of interest" description="Disordered" evidence="1">
    <location>
        <begin position="1"/>
        <end position="67"/>
    </location>
</feature>
<protein>
    <submittedName>
        <fullName evidence="2">Uncharacterized protein</fullName>
    </submittedName>
</protein>
<sequence length="123" mass="13339">MVSYMSPLSLHPCTPPPSPSPAPGSTSPSPTRVRLSTVAQHKPAAESVKQIQSATTESPAQSRTTHQKNLLDKGILFVLTFLAEPFLICISTSTPSSFAYSKNGERASHRQIQFHVSTRHAQE</sequence>
<dbReference type="EMBL" id="OZ035832">
    <property type="protein sequence ID" value="CAL1570311.1"/>
    <property type="molecule type" value="Genomic_DNA"/>
</dbReference>
<dbReference type="Proteomes" id="UP001497482">
    <property type="component" value="Chromosome 10"/>
</dbReference>
<evidence type="ECO:0000313" key="3">
    <source>
        <dbReference type="Proteomes" id="UP001497482"/>
    </source>
</evidence>
<dbReference type="AlphaFoldDB" id="A0AAV2J1C4"/>
<proteinExistence type="predicted"/>
<evidence type="ECO:0000313" key="2">
    <source>
        <dbReference type="EMBL" id="CAL1570311.1"/>
    </source>
</evidence>
<keyword evidence="3" id="KW-1185">Reference proteome</keyword>
<organism evidence="2 3">
    <name type="scientific">Knipowitschia caucasica</name>
    <name type="common">Caucasian dwarf goby</name>
    <name type="synonym">Pomatoschistus caucasicus</name>
    <dbReference type="NCBI Taxonomy" id="637954"/>
    <lineage>
        <taxon>Eukaryota</taxon>
        <taxon>Metazoa</taxon>
        <taxon>Chordata</taxon>
        <taxon>Craniata</taxon>
        <taxon>Vertebrata</taxon>
        <taxon>Euteleostomi</taxon>
        <taxon>Actinopterygii</taxon>
        <taxon>Neopterygii</taxon>
        <taxon>Teleostei</taxon>
        <taxon>Neoteleostei</taxon>
        <taxon>Acanthomorphata</taxon>
        <taxon>Gobiaria</taxon>
        <taxon>Gobiiformes</taxon>
        <taxon>Gobioidei</taxon>
        <taxon>Gobiidae</taxon>
        <taxon>Gobiinae</taxon>
        <taxon>Knipowitschia</taxon>
    </lineage>
</organism>
<feature type="compositionally biased region" description="Pro residues" evidence="1">
    <location>
        <begin position="13"/>
        <end position="22"/>
    </location>
</feature>
<evidence type="ECO:0000256" key="1">
    <source>
        <dbReference type="SAM" id="MobiDB-lite"/>
    </source>
</evidence>
<name>A0AAV2J1C4_KNICA</name>
<accession>A0AAV2J1C4</accession>
<feature type="compositionally biased region" description="Polar residues" evidence="1">
    <location>
        <begin position="49"/>
        <end position="67"/>
    </location>
</feature>
<feature type="compositionally biased region" description="Low complexity" evidence="1">
    <location>
        <begin position="1"/>
        <end position="12"/>
    </location>
</feature>
<gene>
    <name evidence="2" type="ORF">KC01_LOCUS2632</name>
</gene>
<reference evidence="2 3" key="1">
    <citation type="submission" date="2024-04" db="EMBL/GenBank/DDBJ databases">
        <authorList>
            <person name="Waldvogel A.-M."/>
            <person name="Schoenle A."/>
        </authorList>
    </citation>
    <scope>NUCLEOTIDE SEQUENCE [LARGE SCALE GENOMIC DNA]</scope>
</reference>